<proteinExistence type="predicted"/>
<feature type="chain" id="PRO_5035819904" evidence="2">
    <location>
        <begin position="25"/>
        <end position="100"/>
    </location>
</feature>
<evidence type="ECO:0000256" key="2">
    <source>
        <dbReference type="SAM" id="SignalP"/>
    </source>
</evidence>
<gene>
    <name evidence="3" type="ORF">APLA_LOCUS15013</name>
</gene>
<protein>
    <submittedName>
        <fullName evidence="3">Uncharacterized protein</fullName>
    </submittedName>
</protein>
<organism evidence="3 4">
    <name type="scientific">Arctia plantaginis</name>
    <name type="common">Wood tiger moth</name>
    <name type="synonym">Phalaena plantaginis</name>
    <dbReference type="NCBI Taxonomy" id="874455"/>
    <lineage>
        <taxon>Eukaryota</taxon>
        <taxon>Metazoa</taxon>
        <taxon>Ecdysozoa</taxon>
        <taxon>Arthropoda</taxon>
        <taxon>Hexapoda</taxon>
        <taxon>Insecta</taxon>
        <taxon>Pterygota</taxon>
        <taxon>Neoptera</taxon>
        <taxon>Endopterygota</taxon>
        <taxon>Lepidoptera</taxon>
        <taxon>Glossata</taxon>
        <taxon>Ditrysia</taxon>
        <taxon>Noctuoidea</taxon>
        <taxon>Erebidae</taxon>
        <taxon>Arctiinae</taxon>
        <taxon>Arctia</taxon>
    </lineage>
</organism>
<name>A0A8S1B861_ARCPL</name>
<dbReference type="OrthoDB" id="45313at2759"/>
<accession>A0A8S1B861</accession>
<feature type="region of interest" description="Disordered" evidence="1">
    <location>
        <begin position="38"/>
        <end position="57"/>
    </location>
</feature>
<keyword evidence="2" id="KW-0732">Signal</keyword>
<feature type="signal peptide" evidence="2">
    <location>
        <begin position="1"/>
        <end position="24"/>
    </location>
</feature>
<comment type="caution">
    <text evidence="3">The sequence shown here is derived from an EMBL/GenBank/DDBJ whole genome shotgun (WGS) entry which is preliminary data.</text>
</comment>
<evidence type="ECO:0000313" key="3">
    <source>
        <dbReference type="EMBL" id="CAB3254875.1"/>
    </source>
</evidence>
<evidence type="ECO:0000313" key="4">
    <source>
        <dbReference type="Proteomes" id="UP000494256"/>
    </source>
</evidence>
<reference evidence="3 4" key="1">
    <citation type="submission" date="2020-04" db="EMBL/GenBank/DDBJ databases">
        <authorList>
            <person name="Wallbank WR R."/>
            <person name="Pardo Diaz C."/>
            <person name="Kozak K."/>
            <person name="Martin S."/>
            <person name="Jiggins C."/>
            <person name="Moest M."/>
            <person name="Warren A I."/>
            <person name="Byers J.R.P. K."/>
            <person name="Montejo-Kovacevich G."/>
            <person name="Yen C E."/>
        </authorList>
    </citation>
    <scope>NUCLEOTIDE SEQUENCE [LARGE SCALE GENOMIC DNA]</scope>
</reference>
<evidence type="ECO:0000256" key="1">
    <source>
        <dbReference type="SAM" id="MobiDB-lite"/>
    </source>
</evidence>
<dbReference type="EMBL" id="CADEBD010000422">
    <property type="protein sequence ID" value="CAB3254875.1"/>
    <property type="molecule type" value="Genomic_DNA"/>
</dbReference>
<dbReference type="Proteomes" id="UP000494256">
    <property type="component" value="Unassembled WGS sequence"/>
</dbReference>
<sequence>MEPNEFSYILSFSILFMLWSKGSGGRFIRARFQQVKKSSPTRLPLTEPERRSPPAWLTPSYSQPIRRSVQPSKDAASNKPADIVTEKIELYELHAVPERR</sequence>
<dbReference type="AlphaFoldDB" id="A0A8S1B861"/>